<organism evidence="6 7">
    <name type="scientific">Sesamum alatum</name>
    <dbReference type="NCBI Taxonomy" id="300844"/>
    <lineage>
        <taxon>Eukaryota</taxon>
        <taxon>Viridiplantae</taxon>
        <taxon>Streptophyta</taxon>
        <taxon>Embryophyta</taxon>
        <taxon>Tracheophyta</taxon>
        <taxon>Spermatophyta</taxon>
        <taxon>Magnoliopsida</taxon>
        <taxon>eudicotyledons</taxon>
        <taxon>Gunneridae</taxon>
        <taxon>Pentapetalae</taxon>
        <taxon>asterids</taxon>
        <taxon>lamiids</taxon>
        <taxon>Lamiales</taxon>
        <taxon>Pedaliaceae</taxon>
        <taxon>Sesamum</taxon>
    </lineage>
</organism>
<keyword evidence="6" id="KW-0347">Helicase</keyword>
<dbReference type="InterPro" id="IPR011990">
    <property type="entry name" value="TPR-like_helical_dom_sf"/>
</dbReference>
<keyword evidence="2" id="KW-0677">Repeat</keyword>
<keyword evidence="6" id="KW-0547">Nucleotide-binding</keyword>
<dbReference type="PANTHER" id="PTHR47447">
    <property type="entry name" value="OS03G0856100 PROTEIN"/>
    <property type="match status" value="1"/>
</dbReference>
<feature type="repeat" description="PPR" evidence="3">
    <location>
        <begin position="213"/>
        <end position="247"/>
    </location>
</feature>
<evidence type="ECO:0000256" key="1">
    <source>
        <dbReference type="ARBA" id="ARBA00007626"/>
    </source>
</evidence>
<feature type="repeat" description="PPR" evidence="3">
    <location>
        <begin position="318"/>
        <end position="352"/>
    </location>
</feature>
<dbReference type="FunFam" id="1.25.40.10:FF:000770">
    <property type="entry name" value="pentatricopeptide repeat-containing protein At5g39980, chloroplastic"/>
    <property type="match status" value="1"/>
</dbReference>
<dbReference type="InterPro" id="IPR002885">
    <property type="entry name" value="PPR_rpt"/>
</dbReference>
<evidence type="ECO:0000256" key="2">
    <source>
        <dbReference type="ARBA" id="ARBA00022737"/>
    </source>
</evidence>
<evidence type="ECO:0000313" key="6">
    <source>
        <dbReference type="EMBL" id="KAK4417701.1"/>
    </source>
</evidence>
<dbReference type="FunFam" id="1.25.40.10:FF:001829">
    <property type="entry name" value="Pentatricopeptide repeat-containing protein At5g39980, chloroplastic"/>
    <property type="match status" value="1"/>
</dbReference>
<feature type="repeat" description="PPR" evidence="3">
    <location>
        <begin position="283"/>
        <end position="317"/>
    </location>
</feature>
<evidence type="ECO:0000256" key="4">
    <source>
        <dbReference type="SAM" id="MobiDB-lite"/>
    </source>
</evidence>
<sequence length="1019" mass="117167">MHTQHPIPSPPLLRFTLANILVPSGDVKKPKAHLKFFAFSSPTKHVWRRKTHVPLTSTNTTPHQPHRRSRNSAFLDHSVDMEELLSSIGQTSDEHELYALMSPYKSRSLSVRFMVALLSREPDWQRSLALLDWMNEEARYSPSVFAYNVVLRNVLRAKQWEVAYGLFDEMRERALSPDRYTYSTLITHFGKEGLFDDALSWLQKMEQDRVPGDLVLYSNLIELSRKLCDYSKAISIFSRLKRSGIAPDLVAYNSTINVFGKAKLFGEARSLISEMRKAGVMPDTVSYSTLLTMYVENQKFLEALSVFSEMRESKCLLDLTTCNIMIDVYGQLDMAKEADRLFWSMRKLGIEPNVVSYNTLLRVYGDAELFGEAIHLFRLMQRKNIEQNVVTYNTMIMIYGKTLEHEKANNLIQEMHSRDIEPNAITYSTIISIWGKVGKLDRAAMLFQKLRSSGIEIDQVLYQTMIVAYERAGLVAHAKRLLHELKRPDNIPRGTAIHILAGAGRIEEATWVFRQAVDAGEVKDIAVFERMINLFSKYRKYANVIEVYEGMRSTGYFPDSNVIALVLNAYGKLHEFDKADGVYMELQDEGCVFSDEVHFQMLSLCGSRKDFNMVETLFERLELDPNINKKDLHLVVAGIYDRANRLNDASRIINRMRDELPGRVGRADKEAHAFLFYPDKSLLSDQALERLAALEEYRDLGQGFQLAERDMAIRGFGNIFVDEHRIVSVPYQSVQFNMNLNPHLPSEYINYLENPLETINEAEKAAEKDFWNLIQFTENLRRQYGKEPYSMEILLKKLYVRRMAADLGITKIYTSGKMVVMKTNTNKKVFKLMMDSMASEMHRTSLVFADGLIKDGTKNSKDDRLTLHRFSYDGRESGEAFKSGMKAKRTSKAFSRHADVIRKPTTGSRFPTEPAPWRQQDFSQGYPKTASQSRKAPTSTHFSSSVYGEIEKRITELEFKRSGKDLRALKQILEAMQKTGERLDDQRGESAEVPSQRRCSLEDSYSDQSNLLMWKNRKK</sequence>
<feature type="repeat" description="PPR" evidence="3">
    <location>
        <begin position="458"/>
        <end position="492"/>
    </location>
</feature>
<dbReference type="PANTHER" id="PTHR47447:SF7">
    <property type="entry name" value="PENTATRICOPEPTIDE REPEAT-CONTAINING PROTEIN"/>
    <property type="match status" value="1"/>
</dbReference>
<comment type="caution">
    <text evidence="6">The sequence shown here is derived from an EMBL/GenBank/DDBJ whole genome shotgun (WGS) entry which is preliminary data.</text>
</comment>
<feature type="repeat" description="PPR" evidence="3">
    <location>
        <begin position="178"/>
        <end position="212"/>
    </location>
</feature>
<dbReference type="Pfam" id="PF13041">
    <property type="entry name" value="PPR_2"/>
    <property type="match status" value="3"/>
</dbReference>
<feature type="repeat" description="PPR" evidence="3">
    <location>
        <begin position="248"/>
        <end position="282"/>
    </location>
</feature>
<dbReference type="PROSITE" id="PS51375">
    <property type="entry name" value="PPR"/>
    <property type="match status" value="11"/>
</dbReference>
<dbReference type="Gene3D" id="3.90.1150.50">
    <property type="entry name" value="Transcription-repair-coupling factor, D7 domain"/>
    <property type="match status" value="1"/>
</dbReference>
<dbReference type="Pfam" id="PF03461">
    <property type="entry name" value="TRCF"/>
    <property type="match status" value="1"/>
</dbReference>
<feature type="repeat" description="PPR" evidence="3">
    <location>
        <begin position="353"/>
        <end position="387"/>
    </location>
</feature>
<dbReference type="SUPFAM" id="SSF81901">
    <property type="entry name" value="HCP-like"/>
    <property type="match status" value="1"/>
</dbReference>
<feature type="repeat" description="PPR" evidence="3">
    <location>
        <begin position="423"/>
        <end position="457"/>
    </location>
</feature>
<feature type="domain" description="Transcription-repair-coupling factor C-terminal" evidence="5">
    <location>
        <begin position="740"/>
        <end position="828"/>
    </location>
</feature>
<dbReference type="InterPro" id="IPR027417">
    <property type="entry name" value="P-loop_NTPase"/>
</dbReference>
<dbReference type="SUPFAM" id="SSF52540">
    <property type="entry name" value="P-loop containing nucleoside triphosphate hydrolases"/>
    <property type="match status" value="1"/>
</dbReference>
<dbReference type="GO" id="GO:0006281">
    <property type="term" value="P:DNA repair"/>
    <property type="evidence" value="ECO:0007669"/>
    <property type="project" value="InterPro"/>
</dbReference>
<dbReference type="Gene3D" id="3.40.50.300">
    <property type="entry name" value="P-loop containing nucleotide triphosphate hydrolases"/>
    <property type="match status" value="1"/>
</dbReference>
<comment type="similarity">
    <text evidence="1">Belongs to the PPR family. P subfamily.</text>
</comment>
<dbReference type="EMBL" id="JACGWO010000009">
    <property type="protein sequence ID" value="KAK4417701.1"/>
    <property type="molecule type" value="Genomic_DNA"/>
</dbReference>
<dbReference type="GO" id="GO:0004386">
    <property type="term" value="F:helicase activity"/>
    <property type="evidence" value="ECO:0007669"/>
    <property type="project" value="UniProtKB-KW"/>
</dbReference>
<dbReference type="InterPro" id="IPR037235">
    <property type="entry name" value="TRCF-like_C_D7"/>
</dbReference>
<accession>A0AAE1XTE5</accession>
<evidence type="ECO:0000313" key="7">
    <source>
        <dbReference type="Proteomes" id="UP001293254"/>
    </source>
</evidence>
<feature type="repeat" description="PPR" evidence="3">
    <location>
        <begin position="143"/>
        <end position="177"/>
    </location>
</feature>
<protein>
    <submittedName>
        <fullName evidence="6">ATP-dependent DNA helicase, chloroplastic</fullName>
    </submittedName>
</protein>
<dbReference type="Pfam" id="PF01535">
    <property type="entry name" value="PPR"/>
    <property type="match status" value="3"/>
</dbReference>
<dbReference type="Pfam" id="PF13812">
    <property type="entry name" value="PPR_3"/>
    <property type="match status" value="1"/>
</dbReference>
<dbReference type="Proteomes" id="UP001293254">
    <property type="component" value="Unassembled WGS sequence"/>
</dbReference>
<dbReference type="Gene3D" id="1.25.40.10">
    <property type="entry name" value="Tetratricopeptide repeat domain"/>
    <property type="match status" value="4"/>
</dbReference>
<feature type="compositionally biased region" description="Polar residues" evidence="4">
    <location>
        <begin position="929"/>
        <end position="940"/>
    </location>
</feature>
<keyword evidence="6" id="KW-0378">Hydrolase</keyword>
<feature type="repeat" description="PPR" evidence="3">
    <location>
        <begin position="388"/>
        <end position="422"/>
    </location>
</feature>
<feature type="compositionally biased region" description="Basic and acidic residues" evidence="4">
    <location>
        <begin position="979"/>
        <end position="990"/>
    </location>
</feature>
<dbReference type="NCBIfam" id="TIGR00756">
    <property type="entry name" value="PPR"/>
    <property type="match status" value="9"/>
</dbReference>
<dbReference type="InterPro" id="IPR005118">
    <property type="entry name" value="TRCF_C"/>
</dbReference>
<keyword evidence="6" id="KW-0067">ATP-binding</keyword>
<feature type="repeat" description="PPR" evidence="3">
    <location>
        <begin position="524"/>
        <end position="558"/>
    </location>
</feature>
<gene>
    <name evidence="6" type="ORF">Salat_2182800</name>
</gene>
<reference evidence="6" key="1">
    <citation type="submission" date="2020-06" db="EMBL/GenBank/DDBJ databases">
        <authorList>
            <person name="Li T."/>
            <person name="Hu X."/>
            <person name="Zhang T."/>
            <person name="Song X."/>
            <person name="Zhang H."/>
            <person name="Dai N."/>
            <person name="Sheng W."/>
            <person name="Hou X."/>
            <person name="Wei L."/>
        </authorList>
    </citation>
    <scope>NUCLEOTIDE SEQUENCE</scope>
    <source>
        <strain evidence="6">3651</strain>
        <tissue evidence="6">Leaf</tissue>
    </source>
</reference>
<feature type="region of interest" description="Disordered" evidence="4">
    <location>
        <begin position="903"/>
        <end position="940"/>
    </location>
</feature>
<dbReference type="AlphaFoldDB" id="A0AAE1XTE5"/>
<feature type="region of interest" description="Disordered" evidence="4">
    <location>
        <begin position="979"/>
        <end position="1004"/>
    </location>
</feature>
<name>A0AAE1XTE5_9LAMI</name>
<keyword evidence="7" id="KW-1185">Reference proteome</keyword>
<evidence type="ECO:0000259" key="5">
    <source>
        <dbReference type="Pfam" id="PF03461"/>
    </source>
</evidence>
<reference evidence="6" key="2">
    <citation type="journal article" date="2024" name="Plant">
        <title>Genomic evolution and insights into agronomic trait innovations of Sesamum species.</title>
        <authorList>
            <person name="Miao H."/>
            <person name="Wang L."/>
            <person name="Qu L."/>
            <person name="Liu H."/>
            <person name="Sun Y."/>
            <person name="Le M."/>
            <person name="Wang Q."/>
            <person name="Wei S."/>
            <person name="Zheng Y."/>
            <person name="Lin W."/>
            <person name="Duan Y."/>
            <person name="Cao H."/>
            <person name="Xiong S."/>
            <person name="Wang X."/>
            <person name="Wei L."/>
            <person name="Li C."/>
            <person name="Ma Q."/>
            <person name="Ju M."/>
            <person name="Zhao R."/>
            <person name="Li G."/>
            <person name="Mu C."/>
            <person name="Tian Q."/>
            <person name="Mei H."/>
            <person name="Zhang T."/>
            <person name="Gao T."/>
            <person name="Zhang H."/>
        </authorList>
    </citation>
    <scope>NUCLEOTIDE SEQUENCE</scope>
    <source>
        <strain evidence="6">3651</strain>
    </source>
</reference>
<evidence type="ECO:0000256" key="3">
    <source>
        <dbReference type="PROSITE-ProRule" id="PRU00708"/>
    </source>
</evidence>
<proteinExistence type="inferred from homology"/>
<dbReference type="SUPFAM" id="SSF143517">
    <property type="entry name" value="TRCF domain-like"/>
    <property type="match status" value="1"/>
</dbReference>